<proteinExistence type="predicted"/>
<dbReference type="EMBL" id="JAABOQ010000003">
    <property type="protein sequence ID" value="NER17090.1"/>
    <property type="molecule type" value="Genomic_DNA"/>
</dbReference>
<evidence type="ECO:0008006" key="4">
    <source>
        <dbReference type="Google" id="ProtNLM"/>
    </source>
</evidence>
<gene>
    <name evidence="2" type="ORF">GWK10_07705</name>
</gene>
<evidence type="ECO:0000313" key="3">
    <source>
        <dbReference type="Proteomes" id="UP000474296"/>
    </source>
</evidence>
<dbReference type="Proteomes" id="UP000474296">
    <property type="component" value="Unassembled WGS sequence"/>
</dbReference>
<feature type="chain" id="PRO_5026708013" description="DUF3575 domain-containing protein" evidence="1">
    <location>
        <begin position="29"/>
        <end position="183"/>
    </location>
</feature>
<evidence type="ECO:0000313" key="2">
    <source>
        <dbReference type="EMBL" id="NER17090.1"/>
    </source>
</evidence>
<reference evidence="2 3" key="1">
    <citation type="submission" date="2020-01" db="EMBL/GenBank/DDBJ databases">
        <title>Spongiivirga citrea KCTC 32990T.</title>
        <authorList>
            <person name="Wang G."/>
        </authorList>
    </citation>
    <scope>NUCLEOTIDE SEQUENCE [LARGE SCALE GENOMIC DNA]</scope>
    <source>
        <strain evidence="2 3">KCTC 32990</strain>
    </source>
</reference>
<keyword evidence="3" id="KW-1185">Reference proteome</keyword>
<organism evidence="2 3">
    <name type="scientific">Spongiivirga citrea</name>
    <dbReference type="NCBI Taxonomy" id="1481457"/>
    <lineage>
        <taxon>Bacteria</taxon>
        <taxon>Pseudomonadati</taxon>
        <taxon>Bacteroidota</taxon>
        <taxon>Flavobacteriia</taxon>
        <taxon>Flavobacteriales</taxon>
        <taxon>Flavobacteriaceae</taxon>
        <taxon>Spongiivirga</taxon>
    </lineage>
</organism>
<comment type="caution">
    <text evidence="2">The sequence shown here is derived from an EMBL/GenBank/DDBJ whole genome shotgun (WGS) entry which is preliminary data.</text>
</comment>
<protein>
    <recommendedName>
        <fullName evidence="4">DUF3575 domain-containing protein</fullName>
    </recommendedName>
</protein>
<dbReference type="RefSeq" id="WP_164031205.1">
    <property type="nucleotide sequence ID" value="NZ_JAABOQ010000003.1"/>
</dbReference>
<evidence type="ECO:0000256" key="1">
    <source>
        <dbReference type="SAM" id="SignalP"/>
    </source>
</evidence>
<feature type="signal peptide" evidence="1">
    <location>
        <begin position="1"/>
        <end position="28"/>
    </location>
</feature>
<keyword evidence="1" id="KW-0732">Signal</keyword>
<sequence length="183" mass="20024">MKSSPIKKLHKVLLRFSLLLLACSASFAQGSPNTSYPNEFKLNVGWFIVDGTIEAAYEYFINSESSIGATAYYDGDSSDALGKFGIGPNFRVYFGKRYANGVYAEAFGLYYTGTLSEDVIVDMPRINQDFNTFALGFGIGFKLLTRSSNFSLDVNAALGRNLTQESLQDAFVGKGGISVGFRF</sequence>
<name>A0A6M0CTH0_9FLAO</name>
<dbReference type="AlphaFoldDB" id="A0A6M0CTH0"/>
<accession>A0A6M0CTH0</accession>